<organism evidence="5 6">
    <name type="scientific">Xylaria flabelliformis</name>
    <dbReference type="NCBI Taxonomy" id="2512241"/>
    <lineage>
        <taxon>Eukaryota</taxon>
        <taxon>Fungi</taxon>
        <taxon>Dikarya</taxon>
        <taxon>Ascomycota</taxon>
        <taxon>Pezizomycotina</taxon>
        <taxon>Sordariomycetes</taxon>
        <taxon>Xylariomycetidae</taxon>
        <taxon>Xylariales</taxon>
        <taxon>Xylariaceae</taxon>
        <taxon>Xylaria</taxon>
    </lineage>
</organism>
<dbReference type="PANTHER" id="PTHR11764">
    <property type="entry name" value="TERPENE CYCLASE/MUTASE FAMILY MEMBER"/>
    <property type="match status" value="1"/>
</dbReference>
<dbReference type="InterPro" id="IPR008930">
    <property type="entry name" value="Terpenoid_cyclase/PrenylTrfase"/>
</dbReference>
<evidence type="ECO:0008006" key="7">
    <source>
        <dbReference type="Google" id="ProtNLM"/>
    </source>
</evidence>
<feature type="domain" description="Squalene cyclase C-terminal" evidence="3">
    <location>
        <begin position="332"/>
        <end position="700"/>
    </location>
</feature>
<dbReference type="Pfam" id="PF13243">
    <property type="entry name" value="SQHop_cyclase_C"/>
    <property type="match status" value="1"/>
</dbReference>
<comment type="caution">
    <text evidence="5">The sequence shown here is derived from an EMBL/GenBank/DDBJ whole genome shotgun (WGS) entry which is preliminary data.</text>
</comment>
<dbReference type="GO" id="GO:0005811">
    <property type="term" value="C:lipid droplet"/>
    <property type="evidence" value="ECO:0007669"/>
    <property type="project" value="InterPro"/>
</dbReference>
<dbReference type="InterPro" id="IPR032697">
    <property type="entry name" value="SQ_cyclase_N"/>
</dbReference>
<dbReference type="InterPro" id="IPR032696">
    <property type="entry name" value="SQ_cyclase_C"/>
</dbReference>
<dbReference type="InterPro" id="IPR018333">
    <property type="entry name" value="Squalene_cyclase"/>
</dbReference>
<gene>
    <name evidence="5" type="ORF">FHL15_003192</name>
</gene>
<dbReference type="GO" id="GO:0016866">
    <property type="term" value="F:intramolecular transferase activity"/>
    <property type="evidence" value="ECO:0007669"/>
    <property type="project" value="InterPro"/>
</dbReference>
<evidence type="ECO:0000259" key="3">
    <source>
        <dbReference type="Pfam" id="PF13243"/>
    </source>
</evidence>
<keyword evidence="2" id="KW-0413">Isomerase</keyword>
<dbReference type="Gene3D" id="1.50.10.20">
    <property type="match status" value="2"/>
</dbReference>
<reference evidence="6" key="1">
    <citation type="submission" date="2019-06" db="EMBL/GenBank/DDBJ databases">
        <title>Draft genome sequence of the griseofulvin-producing fungus Xylaria cubensis strain G536.</title>
        <authorList>
            <person name="Mead M.E."/>
            <person name="Raja H.A."/>
            <person name="Steenwyk J.L."/>
            <person name="Knowles S.L."/>
            <person name="Oberlies N.H."/>
            <person name="Rokas A."/>
        </authorList>
    </citation>
    <scope>NUCLEOTIDE SEQUENCE [LARGE SCALE GENOMIC DNA]</scope>
    <source>
        <strain evidence="6">G536</strain>
    </source>
</reference>
<accession>A0A553I767</accession>
<dbReference type="NCBIfam" id="TIGR01787">
    <property type="entry name" value="squalene_cyclas"/>
    <property type="match status" value="1"/>
</dbReference>
<dbReference type="AlphaFoldDB" id="A0A553I767"/>
<dbReference type="Proteomes" id="UP000319160">
    <property type="component" value="Unassembled WGS sequence"/>
</dbReference>
<dbReference type="NCBIfam" id="TIGR01507">
    <property type="entry name" value="hopene_cyclase"/>
    <property type="match status" value="1"/>
</dbReference>
<keyword evidence="6" id="KW-1185">Reference proteome</keyword>
<dbReference type="EMBL" id="VFLP01000013">
    <property type="protein sequence ID" value="TRX96050.1"/>
    <property type="molecule type" value="Genomic_DNA"/>
</dbReference>
<dbReference type="PANTHER" id="PTHR11764:SF82">
    <property type="entry name" value="TERPENE CYCLASE_MUTASE FAMILY MEMBER"/>
    <property type="match status" value="1"/>
</dbReference>
<proteinExistence type="predicted"/>
<dbReference type="STRING" id="2512241.A0A553I767"/>
<dbReference type="GO" id="GO:0016104">
    <property type="term" value="P:triterpenoid biosynthetic process"/>
    <property type="evidence" value="ECO:0007669"/>
    <property type="project" value="InterPro"/>
</dbReference>
<name>A0A553I767_9PEZI</name>
<sequence>MNPKTTEDASQCVSAERCKKAIASATHFAASVMKSDGHWSGEVHSNVTITAEYVFLLCYLQLDLEPHREALVFFLKHQQQRDGSWGIAFEHPGDVSTSSEAYLALKILGVDADSPMMLAAKDFILAHGGVAKVRFFTRIYFAMFGLLPWDAVPQLPPELILVPSYMPGNIYRFSSWARATLVPLLVIAHHKPTFALPNGSSSSNDFLDEIWHQPGQKTVPYTPPISTMFLDQNWIGLGATLVDGLLYYQNRLGLPPFTRLRKYAVQKCMSWIMERQETSGDIAGIFPPLHATIIAMHLEGVKMDDMRRVKAFEAVQRFTIQDRRGKRVQPCVSPCWDTALMAVGLLDSCSAGEEQAVEVKPMIDSALQWFQAHQHLRPVGDWRVYRPHTVPGGFAFEYHNSWYPDIDDTQTVIAAFFKADPSFITSDCVVAAIGWILGMQCSDGGWAGFDYNNNHLYLNRIPFSDMEAFCDPATADVTGGVVETFGMIMRASSRKNLEKPGMVDLLGRMGDACDRALKFLVGEQEADGSWYGRWGCNYLYGTSNVLCGLEYFHGHEGYDFLNETVARGVSFLLRWQNADGGWGESALSYKSPVQSTSDKTKAVESRQFARCESTASQTAWAVMALLVYLPAHHDSIVKGIAYLLDSQTDDGSDVTLENGQEMKGYSWPEPQYTATGFPGSMMLKYEYYRHYFPMMAIGRFLAKGKVNKFPCPISDILAWAITETWNDARHNIFLWAAEGCRHEKYKDLWAQCHEARNTLTEEITKKFFENEALSLEDRYRPLQHHSATHEPDDDEITRRCQQFYNLESGTAAFQEDKERELAHEIEQELQTKGHLQPIRSSTACIRIFKPGLLVSSDFIPSGEVTYMMIISPYEANELLATIQKSLIGGESGLSASPVEFFKVLFAKIRRNYETIDKTHMGQILDSRLLSPEDFE</sequence>
<dbReference type="Pfam" id="PF13249">
    <property type="entry name" value="SQHop_cyclase_N"/>
    <property type="match status" value="1"/>
</dbReference>
<keyword evidence="1" id="KW-0677">Repeat</keyword>
<evidence type="ECO:0000313" key="5">
    <source>
        <dbReference type="EMBL" id="TRX96050.1"/>
    </source>
</evidence>
<protein>
    <recommendedName>
        <fullName evidence="7">Terpene cyclase/mutase family member</fullName>
    </recommendedName>
</protein>
<dbReference type="InterPro" id="IPR006400">
    <property type="entry name" value="Hopene-cyclase"/>
</dbReference>
<dbReference type="SUPFAM" id="SSF48239">
    <property type="entry name" value="Terpenoid cyclases/Protein prenyltransferases"/>
    <property type="match status" value="2"/>
</dbReference>
<dbReference type="OrthoDB" id="21502at2759"/>
<dbReference type="SFLD" id="SFLDG01016">
    <property type="entry name" value="Prenyltransferase_Like_2"/>
    <property type="match status" value="1"/>
</dbReference>
<evidence type="ECO:0000313" key="6">
    <source>
        <dbReference type="Proteomes" id="UP000319160"/>
    </source>
</evidence>
<evidence type="ECO:0000259" key="4">
    <source>
        <dbReference type="Pfam" id="PF13249"/>
    </source>
</evidence>
<feature type="domain" description="Squalene cyclase N-terminal" evidence="4">
    <location>
        <begin position="22"/>
        <end position="323"/>
    </location>
</feature>
<evidence type="ECO:0000256" key="2">
    <source>
        <dbReference type="ARBA" id="ARBA00023235"/>
    </source>
</evidence>
<evidence type="ECO:0000256" key="1">
    <source>
        <dbReference type="ARBA" id="ARBA00022737"/>
    </source>
</evidence>